<dbReference type="RefSeq" id="WP_231923370.1">
    <property type="nucleotide sequence ID" value="NZ_AP017655.1"/>
</dbReference>
<reference evidence="1 2" key="1">
    <citation type="submission" date="2016-10" db="EMBL/GenBank/DDBJ databases">
        <title>Complete Genome Sequence of the Nonylphenol-Degrading Bacterium Sphingobium cloacae JCM 10874T.</title>
        <authorList>
            <person name="Ootsuka M."/>
            <person name="Nishizawa T."/>
            <person name="Ohta H."/>
        </authorList>
    </citation>
    <scope>NUCLEOTIDE SEQUENCE [LARGE SCALE GENOMIC DNA]</scope>
    <source>
        <strain evidence="1 2">JCM 10874</strain>
    </source>
</reference>
<dbReference type="AlphaFoldDB" id="A0A1E1F1E3"/>
<sequence>MSRTFKRYIEHYETVWHGVTITISYEPRWLSLADDYGLDTAHLEIEAIAPERAPLPITETGYRSHFTTAHAVAAMGGPVALVRTWLDEEASSPAWQQQAAAARQLTLFFFRVTLRGLVARWPSLAASSGYGCSPSSLSNAENPKSHLANPERQLSRRKKFIKYAEVRIFGELRRL</sequence>
<organism evidence="1 2">
    <name type="scientific">Sphingobium cloacae</name>
    <dbReference type="NCBI Taxonomy" id="120107"/>
    <lineage>
        <taxon>Bacteria</taxon>
        <taxon>Pseudomonadati</taxon>
        <taxon>Pseudomonadota</taxon>
        <taxon>Alphaproteobacteria</taxon>
        <taxon>Sphingomonadales</taxon>
        <taxon>Sphingomonadaceae</taxon>
        <taxon>Sphingobium</taxon>
    </lineage>
</organism>
<name>A0A1E1F1E3_9SPHN</name>
<keyword evidence="2" id="KW-1185">Reference proteome</keyword>
<dbReference type="EMBL" id="AP017655">
    <property type="protein sequence ID" value="BAV64324.1"/>
    <property type="molecule type" value="Genomic_DNA"/>
</dbReference>
<evidence type="ECO:0000313" key="2">
    <source>
        <dbReference type="Proteomes" id="UP000218272"/>
    </source>
</evidence>
<gene>
    <name evidence="1" type="ORF">SCLO_1012840</name>
</gene>
<accession>A0A1E1F1E3</accession>
<evidence type="ECO:0000313" key="1">
    <source>
        <dbReference type="EMBL" id="BAV64324.1"/>
    </source>
</evidence>
<proteinExistence type="predicted"/>
<dbReference type="Proteomes" id="UP000218272">
    <property type="component" value="Chromosome SCLO_1"/>
</dbReference>
<dbReference type="KEGG" id="sclo:SCLO_1012840"/>
<protein>
    <submittedName>
        <fullName evidence="1">Uncharacterized protein</fullName>
    </submittedName>
</protein>